<dbReference type="CDD" id="cd01212">
    <property type="entry name" value="PTB_JIP"/>
    <property type="match status" value="1"/>
</dbReference>
<dbReference type="FunFam" id="2.30.30.40:FF:000032">
    <property type="entry name" value="Putative C-Jun-amino-terminal kinase-interacting protein 2"/>
    <property type="match status" value="1"/>
</dbReference>
<feature type="region of interest" description="Disordered" evidence="6">
    <location>
        <begin position="133"/>
        <end position="152"/>
    </location>
</feature>
<dbReference type="InterPro" id="IPR011993">
    <property type="entry name" value="PH-like_dom_sf"/>
</dbReference>
<feature type="region of interest" description="Disordered" evidence="6">
    <location>
        <begin position="287"/>
        <end position="307"/>
    </location>
</feature>
<evidence type="ECO:0000313" key="10">
    <source>
        <dbReference type="Proteomes" id="UP000275408"/>
    </source>
</evidence>
<evidence type="ECO:0000256" key="6">
    <source>
        <dbReference type="SAM" id="MobiDB-lite"/>
    </source>
</evidence>
<feature type="domain" description="SH3" evidence="8">
    <location>
        <begin position="156"/>
        <end position="217"/>
    </location>
</feature>
<keyword evidence="10" id="KW-1185">Reference proteome</keyword>
<evidence type="ECO:0000259" key="8">
    <source>
        <dbReference type="PROSITE" id="PS50002"/>
    </source>
</evidence>
<dbReference type="AlphaFoldDB" id="A0A3M6U1S8"/>
<comment type="subcellular location">
    <subcellularLocation>
        <location evidence="1">Cytoplasm</location>
    </subcellularLocation>
</comment>
<evidence type="ECO:0000256" key="3">
    <source>
        <dbReference type="ARBA" id="ARBA00022443"/>
    </source>
</evidence>
<comment type="similarity">
    <text evidence="2">Belongs to the JIP scaffold family.</text>
</comment>
<protein>
    <recommendedName>
        <fullName evidence="11">SH3 domain-containing protein</fullName>
    </recommendedName>
</protein>
<dbReference type="Pfam" id="PF00640">
    <property type="entry name" value="PID"/>
    <property type="match status" value="1"/>
</dbReference>
<dbReference type="EMBL" id="RCHS01002389">
    <property type="protein sequence ID" value="RMX47645.1"/>
    <property type="molecule type" value="Genomic_DNA"/>
</dbReference>
<dbReference type="PROSITE" id="PS01179">
    <property type="entry name" value="PID"/>
    <property type="match status" value="1"/>
</dbReference>
<dbReference type="GO" id="GO:0008432">
    <property type="term" value="F:JUN kinase binding"/>
    <property type="evidence" value="ECO:0007669"/>
    <property type="project" value="TreeGrafter"/>
</dbReference>
<dbReference type="Proteomes" id="UP000275408">
    <property type="component" value="Unassembled WGS sequence"/>
</dbReference>
<accession>A0A3M6U1S8</accession>
<organism evidence="9 10">
    <name type="scientific">Pocillopora damicornis</name>
    <name type="common">Cauliflower coral</name>
    <name type="synonym">Millepora damicornis</name>
    <dbReference type="NCBI Taxonomy" id="46731"/>
    <lineage>
        <taxon>Eukaryota</taxon>
        <taxon>Metazoa</taxon>
        <taxon>Cnidaria</taxon>
        <taxon>Anthozoa</taxon>
        <taxon>Hexacorallia</taxon>
        <taxon>Scleractinia</taxon>
        <taxon>Astrocoeniina</taxon>
        <taxon>Pocilloporidae</taxon>
        <taxon>Pocillopora</taxon>
    </lineage>
</organism>
<dbReference type="PROSITE" id="PS50002">
    <property type="entry name" value="SH3"/>
    <property type="match status" value="1"/>
</dbReference>
<feature type="compositionally biased region" description="Low complexity" evidence="6">
    <location>
        <begin position="134"/>
        <end position="147"/>
    </location>
</feature>
<gene>
    <name evidence="9" type="ORF">pdam_00019130</name>
</gene>
<comment type="caution">
    <text evidence="9">The sequence shown here is derived from an EMBL/GenBank/DDBJ whole genome shotgun (WGS) entry which is preliminary data.</text>
</comment>
<proteinExistence type="inferred from homology"/>
<evidence type="ECO:0000256" key="1">
    <source>
        <dbReference type="ARBA" id="ARBA00004496"/>
    </source>
</evidence>
<dbReference type="OrthoDB" id="5965083at2759"/>
<dbReference type="Gene3D" id="2.30.29.30">
    <property type="entry name" value="Pleckstrin-homology domain (PH domain)/Phosphotyrosine-binding domain (PTB)"/>
    <property type="match status" value="1"/>
</dbReference>
<dbReference type="GO" id="GO:0005078">
    <property type="term" value="F:MAP-kinase scaffold activity"/>
    <property type="evidence" value="ECO:0007669"/>
    <property type="project" value="TreeGrafter"/>
</dbReference>
<dbReference type="InterPro" id="IPR047178">
    <property type="entry name" value="JIP1_scaffold"/>
</dbReference>
<evidence type="ECO:0000259" key="7">
    <source>
        <dbReference type="PROSITE" id="PS01179"/>
    </source>
</evidence>
<dbReference type="GO" id="GO:0046328">
    <property type="term" value="P:regulation of JNK cascade"/>
    <property type="evidence" value="ECO:0007669"/>
    <property type="project" value="InterPro"/>
</dbReference>
<dbReference type="GO" id="GO:0005737">
    <property type="term" value="C:cytoplasm"/>
    <property type="evidence" value="ECO:0007669"/>
    <property type="project" value="UniProtKB-SubCell"/>
</dbReference>
<feature type="domain" description="PID" evidence="7">
    <location>
        <begin position="353"/>
        <end position="399"/>
    </location>
</feature>
<evidence type="ECO:0000313" key="9">
    <source>
        <dbReference type="EMBL" id="RMX47645.1"/>
    </source>
</evidence>
<dbReference type="SUPFAM" id="SSF50044">
    <property type="entry name" value="SH3-domain"/>
    <property type="match status" value="1"/>
</dbReference>
<dbReference type="GO" id="GO:0007254">
    <property type="term" value="P:JNK cascade"/>
    <property type="evidence" value="ECO:0007669"/>
    <property type="project" value="TreeGrafter"/>
</dbReference>
<dbReference type="InterPro" id="IPR006020">
    <property type="entry name" value="PTB/PI_dom"/>
</dbReference>
<evidence type="ECO:0008006" key="11">
    <source>
        <dbReference type="Google" id="ProtNLM"/>
    </source>
</evidence>
<feature type="region of interest" description="Disordered" evidence="6">
    <location>
        <begin position="64"/>
        <end position="101"/>
    </location>
</feature>
<keyword evidence="4" id="KW-0963">Cytoplasm</keyword>
<dbReference type="PANTHER" id="PTHR47437:SF4">
    <property type="entry name" value="JNK-INTERACTING PROTEIN 1-LIKE PROTEIN"/>
    <property type="match status" value="1"/>
</dbReference>
<reference evidence="9 10" key="1">
    <citation type="journal article" date="2018" name="Sci. Rep.">
        <title>Comparative analysis of the Pocillopora damicornis genome highlights role of immune system in coral evolution.</title>
        <authorList>
            <person name="Cunning R."/>
            <person name="Bay R.A."/>
            <person name="Gillette P."/>
            <person name="Baker A.C."/>
            <person name="Traylor-Knowles N."/>
        </authorList>
    </citation>
    <scope>NUCLEOTIDE SEQUENCE [LARGE SCALE GENOMIC DNA]</scope>
    <source>
        <strain evidence="9">RSMAS</strain>
        <tissue evidence="9">Whole animal</tissue>
    </source>
</reference>
<evidence type="ECO:0000256" key="5">
    <source>
        <dbReference type="PROSITE-ProRule" id="PRU00192"/>
    </source>
</evidence>
<dbReference type="PANTHER" id="PTHR47437">
    <property type="entry name" value="JNK-INTERACTING PROTEIN 1-LIKE PROTEIN"/>
    <property type="match status" value="1"/>
</dbReference>
<dbReference type="STRING" id="46731.A0A3M6U1S8"/>
<evidence type="ECO:0000256" key="2">
    <source>
        <dbReference type="ARBA" id="ARBA00009866"/>
    </source>
</evidence>
<keyword evidence="3 5" id="KW-0728">SH3 domain</keyword>
<dbReference type="InterPro" id="IPR001452">
    <property type="entry name" value="SH3_domain"/>
</dbReference>
<sequence>MLNSAASTLVDSDLARTGERETIGRNITSLYGNAKNNTETLKEQLETFTIKNKDVLRDHRDKMTSRTSTVEENGHVKQSRDVGNVSEQKIMSPKTERGRRLLPATPKSLYLSQSPVTPSINYSAEIVTLKSKRLSTSSSRSSNTSLSSEDDLGRSKIKQTHIALYKFVARHDDEVSLETGDAVHVNKKDEDLWFVGINLRTGESGIFPSRYVSDILRESDVQDNSKRGTQVNQFSVRFLGSVEVSGFKGNDIICDAMREIVKQHQLTSVTKPPACLLDVSERGIRITEHPQGPLGGKDSASNKKSSRRKLGKLFDRDGKVYSYFLTTHQETLTQSHYFALKNVTFCGCHPQNARFFAFITKHPEHHRFACHVFMSEYSTEPVANAVGLAFKKFYAEFLDYQAPIEDFYIE</sequence>
<dbReference type="Gene3D" id="2.30.30.40">
    <property type="entry name" value="SH3 Domains"/>
    <property type="match status" value="1"/>
</dbReference>
<dbReference type="Pfam" id="PF00018">
    <property type="entry name" value="SH3_1"/>
    <property type="match status" value="1"/>
</dbReference>
<dbReference type="SMART" id="SM00326">
    <property type="entry name" value="SH3"/>
    <property type="match status" value="1"/>
</dbReference>
<dbReference type="SUPFAM" id="SSF50729">
    <property type="entry name" value="PH domain-like"/>
    <property type="match status" value="1"/>
</dbReference>
<name>A0A3M6U1S8_POCDA</name>
<dbReference type="SMART" id="SM00462">
    <property type="entry name" value="PTB"/>
    <property type="match status" value="1"/>
</dbReference>
<dbReference type="InterPro" id="IPR036028">
    <property type="entry name" value="SH3-like_dom_sf"/>
</dbReference>
<evidence type="ECO:0000256" key="4">
    <source>
        <dbReference type="ARBA" id="ARBA00022490"/>
    </source>
</evidence>